<feature type="compositionally biased region" description="Polar residues" evidence="1">
    <location>
        <begin position="11"/>
        <end position="23"/>
    </location>
</feature>
<accession>K0T528</accession>
<evidence type="ECO:0000313" key="2">
    <source>
        <dbReference type="EMBL" id="EJK68471.1"/>
    </source>
</evidence>
<sequence length="183" mass="19947">MSTDIVDGSRPSLTQTPTSSGPLSTEKLPTDRPIDHARLRRRLPDAMPFPHRQRAADELCIALPTAYGFCSGLLLHGGLIRRRVRRRSVTSSRVSLRTAQPTTPGLPPGRLRLLLDQGPRADSPACAYVVSSSWDPRVPDRPPSLPVDKDRTPVFEVVGFSYVGSRLALRASADGTSVTKNLD</sequence>
<comment type="caution">
    <text evidence="2">The sequence shown here is derived from an EMBL/GenBank/DDBJ whole genome shotgun (WGS) entry which is preliminary data.</text>
</comment>
<feature type="region of interest" description="Disordered" evidence="1">
    <location>
        <begin position="1"/>
        <end position="35"/>
    </location>
</feature>
<dbReference type="AlphaFoldDB" id="K0T528"/>
<protein>
    <submittedName>
        <fullName evidence="2">Uncharacterized protein</fullName>
    </submittedName>
</protein>
<dbReference type="EMBL" id="AGNL01011306">
    <property type="protein sequence ID" value="EJK68471.1"/>
    <property type="molecule type" value="Genomic_DNA"/>
</dbReference>
<dbReference type="Proteomes" id="UP000266841">
    <property type="component" value="Unassembled WGS sequence"/>
</dbReference>
<proteinExistence type="predicted"/>
<organism evidence="2 3">
    <name type="scientific">Thalassiosira oceanica</name>
    <name type="common">Marine diatom</name>
    <dbReference type="NCBI Taxonomy" id="159749"/>
    <lineage>
        <taxon>Eukaryota</taxon>
        <taxon>Sar</taxon>
        <taxon>Stramenopiles</taxon>
        <taxon>Ochrophyta</taxon>
        <taxon>Bacillariophyta</taxon>
        <taxon>Coscinodiscophyceae</taxon>
        <taxon>Thalassiosirophycidae</taxon>
        <taxon>Thalassiosirales</taxon>
        <taxon>Thalassiosiraceae</taxon>
        <taxon>Thalassiosira</taxon>
    </lineage>
</organism>
<evidence type="ECO:0000256" key="1">
    <source>
        <dbReference type="SAM" id="MobiDB-lite"/>
    </source>
</evidence>
<name>K0T528_THAOC</name>
<reference evidence="2 3" key="1">
    <citation type="journal article" date="2012" name="Genome Biol.">
        <title>Genome and low-iron response of an oceanic diatom adapted to chronic iron limitation.</title>
        <authorList>
            <person name="Lommer M."/>
            <person name="Specht M."/>
            <person name="Roy A.S."/>
            <person name="Kraemer L."/>
            <person name="Andreson R."/>
            <person name="Gutowska M.A."/>
            <person name="Wolf J."/>
            <person name="Bergner S.V."/>
            <person name="Schilhabel M.B."/>
            <person name="Klostermeier U.C."/>
            <person name="Beiko R.G."/>
            <person name="Rosenstiel P."/>
            <person name="Hippler M."/>
            <person name="Laroche J."/>
        </authorList>
    </citation>
    <scope>NUCLEOTIDE SEQUENCE [LARGE SCALE GENOMIC DNA]</scope>
    <source>
        <strain evidence="2 3">CCMP1005</strain>
    </source>
</reference>
<evidence type="ECO:0000313" key="3">
    <source>
        <dbReference type="Proteomes" id="UP000266841"/>
    </source>
</evidence>
<gene>
    <name evidence="2" type="ORF">THAOC_10342</name>
</gene>
<keyword evidence="3" id="KW-1185">Reference proteome</keyword>